<gene>
    <name evidence="1" type="ORF">RDI58_016816</name>
</gene>
<evidence type="ECO:0000313" key="2">
    <source>
        <dbReference type="Proteomes" id="UP001371456"/>
    </source>
</evidence>
<dbReference type="Proteomes" id="UP001371456">
    <property type="component" value="Unassembled WGS sequence"/>
</dbReference>
<comment type="caution">
    <text evidence="1">The sequence shown here is derived from an EMBL/GenBank/DDBJ whole genome shotgun (WGS) entry which is preliminary data.</text>
</comment>
<protein>
    <submittedName>
        <fullName evidence="1">Uncharacterized protein</fullName>
    </submittedName>
</protein>
<organism evidence="1 2">
    <name type="scientific">Solanum bulbocastanum</name>
    <name type="common">Wild potato</name>
    <dbReference type="NCBI Taxonomy" id="147425"/>
    <lineage>
        <taxon>Eukaryota</taxon>
        <taxon>Viridiplantae</taxon>
        <taxon>Streptophyta</taxon>
        <taxon>Embryophyta</taxon>
        <taxon>Tracheophyta</taxon>
        <taxon>Spermatophyta</taxon>
        <taxon>Magnoliopsida</taxon>
        <taxon>eudicotyledons</taxon>
        <taxon>Gunneridae</taxon>
        <taxon>Pentapetalae</taxon>
        <taxon>asterids</taxon>
        <taxon>lamiids</taxon>
        <taxon>Solanales</taxon>
        <taxon>Solanaceae</taxon>
        <taxon>Solanoideae</taxon>
        <taxon>Solaneae</taxon>
        <taxon>Solanum</taxon>
    </lineage>
</organism>
<name>A0AAN8YE37_SOLBU</name>
<dbReference type="EMBL" id="JBANQN010000006">
    <property type="protein sequence ID" value="KAK6788291.1"/>
    <property type="molecule type" value="Genomic_DNA"/>
</dbReference>
<sequence length="67" mass="7604">MSKGSNCIQKIALIYGEDTVSEIARFEDQRRKTAELRSLTEEGEPSIGEQTSFILQLDWISLSLIEK</sequence>
<evidence type="ECO:0000313" key="1">
    <source>
        <dbReference type="EMBL" id="KAK6788291.1"/>
    </source>
</evidence>
<proteinExistence type="predicted"/>
<reference evidence="1 2" key="1">
    <citation type="submission" date="2024-02" db="EMBL/GenBank/DDBJ databases">
        <title>de novo genome assembly of Solanum bulbocastanum strain 11H21.</title>
        <authorList>
            <person name="Hosaka A.J."/>
        </authorList>
    </citation>
    <scope>NUCLEOTIDE SEQUENCE [LARGE SCALE GENOMIC DNA]</scope>
    <source>
        <tissue evidence="1">Young leaves</tissue>
    </source>
</reference>
<dbReference type="AlphaFoldDB" id="A0AAN8YE37"/>
<keyword evidence="2" id="KW-1185">Reference proteome</keyword>
<accession>A0AAN8YE37</accession>